<keyword evidence="11" id="KW-1185">Reference proteome</keyword>
<feature type="domain" description="USP" evidence="9">
    <location>
        <begin position="378"/>
        <end position="707"/>
    </location>
</feature>
<feature type="compositionally biased region" description="Basic and acidic residues" evidence="8">
    <location>
        <begin position="1169"/>
        <end position="1180"/>
    </location>
</feature>
<dbReference type="GO" id="GO:0005829">
    <property type="term" value="C:cytosol"/>
    <property type="evidence" value="ECO:0007669"/>
    <property type="project" value="TreeGrafter"/>
</dbReference>
<evidence type="ECO:0000256" key="4">
    <source>
        <dbReference type="ARBA" id="ARBA00022670"/>
    </source>
</evidence>
<keyword evidence="7" id="KW-0788">Thiol protease</keyword>
<dbReference type="EMBL" id="MLAK01000919">
    <property type="protein sequence ID" value="OHT01279.1"/>
    <property type="molecule type" value="Genomic_DNA"/>
</dbReference>
<comment type="catalytic activity">
    <reaction evidence="1">
        <text>Thiol-dependent hydrolysis of ester, thioester, amide, peptide and isopeptide bonds formed by the C-terminal Gly of ubiquitin (a 76-residue protein attached to proteins as an intracellular targeting signal).</text>
        <dbReference type="EC" id="3.4.19.12"/>
    </reaction>
</comment>
<dbReference type="CDD" id="cd02659">
    <property type="entry name" value="peptidase_C19C"/>
    <property type="match status" value="1"/>
</dbReference>
<dbReference type="OrthoDB" id="289038at2759"/>
<keyword evidence="6" id="KW-0378">Hydrolase</keyword>
<feature type="compositionally biased region" description="Acidic residues" evidence="8">
    <location>
        <begin position="135"/>
        <end position="146"/>
    </location>
</feature>
<dbReference type="PROSITE" id="PS50235">
    <property type="entry name" value="USP_3"/>
    <property type="match status" value="1"/>
</dbReference>
<dbReference type="EC" id="3.4.19.12" evidence="3"/>
<protein>
    <recommendedName>
        <fullName evidence="3">ubiquitinyl hydrolase 1</fullName>
        <ecNumber evidence="3">3.4.19.12</ecNumber>
    </recommendedName>
</protein>
<dbReference type="GO" id="GO:0006508">
    <property type="term" value="P:proteolysis"/>
    <property type="evidence" value="ECO:0007669"/>
    <property type="project" value="UniProtKB-KW"/>
</dbReference>
<dbReference type="InterPro" id="IPR001394">
    <property type="entry name" value="Peptidase_C19_UCH"/>
</dbReference>
<dbReference type="PANTHER" id="PTHR24006">
    <property type="entry name" value="UBIQUITIN CARBOXYL-TERMINAL HYDROLASE"/>
    <property type="match status" value="1"/>
</dbReference>
<evidence type="ECO:0000256" key="8">
    <source>
        <dbReference type="SAM" id="MobiDB-lite"/>
    </source>
</evidence>
<evidence type="ECO:0000313" key="11">
    <source>
        <dbReference type="Proteomes" id="UP000179807"/>
    </source>
</evidence>
<evidence type="ECO:0000256" key="2">
    <source>
        <dbReference type="ARBA" id="ARBA00009085"/>
    </source>
</evidence>
<dbReference type="GO" id="GO:0005634">
    <property type="term" value="C:nucleus"/>
    <property type="evidence" value="ECO:0007669"/>
    <property type="project" value="TreeGrafter"/>
</dbReference>
<dbReference type="InterPro" id="IPR050164">
    <property type="entry name" value="Peptidase_C19"/>
</dbReference>
<dbReference type="InterPro" id="IPR028889">
    <property type="entry name" value="USP"/>
</dbReference>
<evidence type="ECO:0000256" key="6">
    <source>
        <dbReference type="ARBA" id="ARBA00022801"/>
    </source>
</evidence>
<keyword evidence="4" id="KW-0645">Protease</keyword>
<dbReference type="GO" id="GO:0016579">
    <property type="term" value="P:protein deubiquitination"/>
    <property type="evidence" value="ECO:0007669"/>
    <property type="project" value="InterPro"/>
</dbReference>
<keyword evidence="5" id="KW-0833">Ubl conjugation pathway</keyword>
<dbReference type="FunFam" id="3.90.70.10:FF:000044">
    <property type="entry name" value="Ubiquitin carboxyl-terminal hydrolase 13"/>
    <property type="match status" value="1"/>
</dbReference>
<dbReference type="Pfam" id="PF12436">
    <property type="entry name" value="USP7_ICP0_bdg"/>
    <property type="match status" value="1"/>
</dbReference>
<feature type="region of interest" description="Disordered" evidence="8">
    <location>
        <begin position="135"/>
        <end position="186"/>
    </location>
</feature>
<sequence>MAGEHEEVSYIESTIGKFSGIWPNLDTKSVSCKIQQILFTIKLVSFDQKSNQIHATVILNRKPQLNFQTILCFQIGGSNASSDIFEKEYSIEFQAKQTRVKFTLDFPTNEIEKYLCNQKLTMSFKFKVNESLFDGDSDDNDEDDSNEANLNNNGLNADSSRSLSPASTSTSSSPENSSSCSDSDDDDNTCESWHIEHFTSLDGLIKSENHSAGDNRYHFEINKTKNNQNDKFQVDFVVDEIDGHYQPCLKFMLLNQNQLLSISQVKTQSIRQKGDKISAVFDVTFNDIMNESKGFIKSGAILLTISLKDPDEKVKAKPRNRTKKFYQPIVTSHSSNFSQNSYNNTHNGYNNVYSGYSNTNYNNMNYNKDNSKETTGYVGLKNQGATCYMNSMLQALFHLPAFRKLVYEMPTTGNEDAKKNIPLNLQRLFAKMQLSKTACSTKALTVSFGWDDVQTIIQHDTQEFCRVLLDNLEEKMKNSPLQGRIANLLRGKFRSYVRCVNVDYESSREEYFYDLSMAVKGCPNLNSSFTKYVEKERLDGDNQYDAGEKYGKQDVDMGVEFISFPPVLQLHLRRFEYDFEYDRNIKINDRFEFPKEIDLDPYLAKDGDRLKSNIYDLYGVLVHSGTVSYGHYYAFLRTSTNEQWYEFNDSTVSKVTDYKAINDNFGGSRITPKLQTAKYGAYNNYGSYSGYSNEKSFSAYVLIYVRRADAQDIYEQITDEDVPEHVKNYIENPGNENNVISGKSLEIKISSEEAILLNSLNNTTGFTNSIVDKTLECNDKDSLETIYSKVSELYKIPIDDFRLFYLENDSSCPTLLADRSEKNITSYYKQLFLQYKSKANEENEETNLPYNKYCIYLKYFTPVLSSSPNDRHILYIGSLVISSSKSVKDLYKIVNCKLGFPEDTELVMYEEDSQKSVRLLEVEDKKIHTTSIRNGHSLVFQVKPGNDIPPCNYKSNLLEKVQNILNIKSDTNTETIENKKETKTDEIPIYKIQVDDKIETVEQYFNKYIVPSLVITLFDYDNYNSPVCKLSVPLCTKFDDLQHFILETQNIKYDPQKDTFRLYKKNFYNDVPSDNALSSQYYTHVKSIFQQTYEKSSYKYYLYFRFLPGVTAQDFTKRSVLKISFSEDGFTISDKGNIVVEKAAKADEIIEKAKLLFPKLSSFCQSLKPQKDESQDENHDINQNGNEDENQEQNKYLNSINDKLPIRVLVIKNSRITKVMNETSEIDFYTKEVRVEIIPEDQRNLDSPNDKLICFATANVGAAREAEPYGVPFLMKIDTDLKIADLKPKIQKVLNLEDKDFEKAKLFLAKNERVIVSPKNVPSNDFVLKDLDLKYGMFVILNVKRIAPTTIKKSEETLKIYT</sequence>
<dbReference type="PROSITE" id="PS00972">
    <property type="entry name" value="USP_1"/>
    <property type="match status" value="1"/>
</dbReference>
<name>A0A1J4JQ45_9EUKA</name>
<comment type="similarity">
    <text evidence="2">Belongs to the peptidase C19 family.</text>
</comment>
<dbReference type="InterPro" id="IPR024729">
    <property type="entry name" value="USP7_ICP0-binding_dom"/>
</dbReference>
<dbReference type="SUPFAM" id="SSF54001">
    <property type="entry name" value="Cysteine proteinases"/>
    <property type="match status" value="1"/>
</dbReference>
<gene>
    <name evidence="10" type="ORF">TRFO_31956</name>
</gene>
<accession>A0A1J4JQ45</accession>
<evidence type="ECO:0000256" key="7">
    <source>
        <dbReference type="ARBA" id="ARBA00022807"/>
    </source>
</evidence>
<dbReference type="RefSeq" id="XP_068354415.1">
    <property type="nucleotide sequence ID" value="XM_068508228.1"/>
</dbReference>
<dbReference type="GO" id="GO:0004843">
    <property type="term" value="F:cysteine-type deubiquitinase activity"/>
    <property type="evidence" value="ECO:0007669"/>
    <property type="project" value="UniProtKB-EC"/>
</dbReference>
<feature type="region of interest" description="Disordered" evidence="8">
    <location>
        <begin position="1168"/>
        <end position="1191"/>
    </location>
</feature>
<dbReference type="Pfam" id="PF00443">
    <property type="entry name" value="UCH"/>
    <property type="match status" value="1"/>
</dbReference>
<dbReference type="Pfam" id="PF14533">
    <property type="entry name" value="USP7_C2"/>
    <property type="match status" value="1"/>
</dbReference>
<dbReference type="GeneID" id="94842932"/>
<comment type="caution">
    <text evidence="10">The sequence shown here is derived from an EMBL/GenBank/DDBJ whole genome shotgun (WGS) entry which is preliminary data.</text>
</comment>
<dbReference type="InterPro" id="IPR038765">
    <property type="entry name" value="Papain-like_cys_pep_sf"/>
</dbReference>
<dbReference type="Gene3D" id="3.10.20.90">
    <property type="entry name" value="Phosphatidylinositol 3-kinase Catalytic Subunit, Chain A, domain 1"/>
    <property type="match status" value="1"/>
</dbReference>
<proteinExistence type="inferred from homology"/>
<evidence type="ECO:0000256" key="1">
    <source>
        <dbReference type="ARBA" id="ARBA00000707"/>
    </source>
</evidence>
<evidence type="ECO:0000256" key="3">
    <source>
        <dbReference type="ARBA" id="ARBA00012759"/>
    </source>
</evidence>
<feature type="compositionally biased region" description="Low complexity" evidence="8">
    <location>
        <begin position="147"/>
        <end position="181"/>
    </location>
</feature>
<dbReference type="Proteomes" id="UP000179807">
    <property type="component" value="Unassembled WGS sequence"/>
</dbReference>
<dbReference type="InterPro" id="IPR029346">
    <property type="entry name" value="USP_C"/>
</dbReference>
<dbReference type="PROSITE" id="PS00973">
    <property type="entry name" value="USP_2"/>
    <property type="match status" value="1"/>
</dbReference>
<dbReference type="InterPro" id="IPR018200">
    <property type="entry name" value="USP_CS"/>
</dbReference>
<evidence type="ECO:0000313" key="10">
    <source>
        <dbReference type="EMBL" id="OHT01279.1"/>
    </source>
</evidence>
<reference evidence="10" key="1">
    <citation type="submission" date="2016-10" db="EMBL/GenBank/DDBJ databases">
        <authorList>
            <person name="Benchimol M."/>
            <person name="Almeida L.G."/>
            <person name="Vasconcelos A.T."/>
            <person name="Perreira-Neves A."/>
            <person name="Rosa I.A."/>
            <person name="Tasca T."/>
            <person name="Bogo M.R."/>
            <person name="de Souza W."/>
        </authorList>
    </citation>
    <scope>NUCLEOTIDE SEQUENCE [LARGE SCALE GENOMIC DNA]</scope>
    <source>
        <strain evidence="10">K</strain>
    </source>
</reference>
<dbReference type="Gene3D" id="3.90.70.10">
    <property type="entry name" value="Cysteine proteinases"/>
    <property type="match status" value="1"/>
</dbReference>
<dbReference type="GO" id="GO:0031647">
    <property type="term" value="P:regulation of protein stability"/>
    <property type="evidence" value="ECO:0007669"/>
    <property type="project" value="TreeGrafter"/>
</dbReference>
<evidence type="ECO:0000256" key="5">
    <source>
        <dbReference type="ARBA" id="ARBA00022786"/>
    </source>
</evidence>
<evidence type="ECO:0000259" key="9">
    <source>
        <dbReference type="PROSITE" id="PS50235"/>
    </source>
</evidence>
<dbReference type="VEuPathDB" id="TrichDB:TRFO_31956"/>
<dbReference type="PANTHER" id="PTHR24006:SF644">
    <property type="entry name" value="UBIQUITIN CARBOXYL-TERMINAL HYDROLASE 7"/>
    <property type="match status" value="1"/>
</dbReference>
<organism evidence="10 11">
    <name type="scientific">Tritrichomonas foetus</name>
    <dbReference type="NCBI Taxonomy" id="1144522"/>
    <lineage>
        <taxon>Eukaryota</taxon>
        <taxon>Metamonada</taxon>
        <taxon>Parabasalia</taxon>
        <taxon>Tritrichomonadida</taxon>
        <taxon>Tritrichomonadidae</taxon>
        <taxon>Tritrichomonas</taxon>
    </lineage>
</organism>